<dbReference type="KEGG" id="loa:LOAG_02066"/>
<feature type="transmembrane region" description="Helical" evidence="1">
    <location>
        <begin position="71"/>
        <end position="97"/>
    </location>
</feature>
<accession>A0A1S0U8A7</accession>
<dbReference type="RefSeq" id="XP_003137652.2">
    <property type="nucleotide sequence ID" value="XM_003137604.2"/>
</dbReference>
<dbReference type="EMBL" id="JH712067">
    <property type="protein sequence ID" value="EFO26421.2"/>
    <property type="molecule type" value="Genomic_DNA"/>
</dbReference>
<evidence type="ECO:0000256" key="1">
    <source>
        <dbReference type="SAM" id="Phobius"/>
    </source>
</evidence>
<dbReference type="AlphaFoldDB" id="A0A1S0U8A7"/>
<protein>
    <submittedName>
        <fullName evidence="2">Uncharacterized protein</fullName>
    </submittedName>
</protein>
<sequence length="169" mass="19648">MHLINKSYLFQTPNDYRGYSESHFYGIQSKLNNQFAEFIMQAATFAANVQRNRAFYYDVAKICKLLRQHIIAFHFLIYTIAVVIPCILGLIMAAFVWRSLVRQIDSIITAPSDGVDLPPLANKPPGFYVPLHRRPIIYLQLAKEKCFGKEGLYVKNFAEFLLKFRNFKF</sequence>
<organism evidence="2">
    <name type="scientific">Loa loa</name>
    <name type="common">Eye worm</name>
    <name type="synonym">Filaria loa</name>
    <dbReference type="NCBI Taxonomy" id="7209"/>
    <lineage>
        <taxon>Eukaryota</taxon>
        <taxon>Metazoa</taxon>
        <taxon>Ecdysozoa</taxon>
        <taxon>Nematoda</taxon>
        <taxon>Chromadorea</taxon>
        <taxon>Rhabditida</taxon>
        <taxon>Spirurina</taxon>
        <taxon>Spiruromorpha</taxon>
        <taxon>Filarioidea</taxon>
        <taxon>Onchocercidae</taxon>
        <taxon>Loa</taxon>
    </lineage>
</organism>
<proteinExistence type="predicted"/>
<keyword evidence="1" id="KW-1133">Transmembrane helix</keyword>
<dbReference type="InParanoid" id="A0A1S0U8A7"/>
<gene>
    <name evidence="2" type="ORF">LOAG_02066</name>
</gene>
<dbReference type="OrthoDB" id="444809at2759"/>
<reference evidence="2" key="1">
    <citation type="submission" date="2012-04" db="EMBL/GenBank/DDBJ databases">
        <title>The Genome Sequence of Loa loa.</title>
        <authorList>
            <consortium name="The Broad Institute Genome Sequencing Platform"/>
            <consortium name="Broad Institute Genome Sequencing Center for Infectious Disease"/>
            <person name="Nutman T.B."/>
            <person name="Fink D.L."/>
            <person name="Russ C."/>
            <person name="Young S."/>
            <person name="Zeng Q."/>
            <person name="Gargeya S."/>
            <person name="Alvarado L."/>
            <person name="Berlin A."/>
            <person name="Chapman S.B."/>
            <person name="Chen Z."/>
            <person name="Freedman E."/>
            <person name="Gellesch M."/>
            <person name="Goldberg J."/>
            <person name="Griggs A."/>
            <person name="Gujja S."/>
            <person name="Heilman E.R."/>
            <person name="Heiman D."/>
            <person name="Howarth C."/>
            <person name="Mehta T."/>
            <person name="Neiman D."/>
            <person name="Pearson M."/>
            <person name="Roberts A."/>
            <person name="Saif S."/>
            <person name="Shea T."/>
            <person name="Shenoy N."/>
            <person name="Sisk P."/>
            <person name="Stolte C."/>
            <person name="Sykes S."/>
            <person name="White J."/>
            <person name="Yandava C."/>
            <person name="Haas B."/>
            <person name="Henn M.R."/>
            <person name="Nusbaum C."/>
            <person name="Birren B."/>
        </authorList>
    </citation>
    <scope>NUCLEOTIDE SEQUENCE [LARGE SCALE GENOMIC DNA]</scope>
</reference>
<dbReference type="GeneID" id="9939446"/>
<keyword evidence="1" id="KW-0472">Membrane</keyword>
<name>A0A1S0U8A7_LOALO</name>
<dbReference type="CTD" id="9939446"/>
<evidence type="ECO:0000313" key="2">
    <source>
        <dbReference type="EMBL" id="EFO26421.2"/>
    </source>
</evidence>
<keyword evidence="1" id="KW-0812">Transmembrane</keyword>